<evidence type="ECO:0008006" key="5">
    <source>
        <dbReference type="Google" id="ProtNLM"/>
    </source>
</evidence>
<comment type="caution">
    <text evidence="3">The sequence shown here is derived from an EMBL/GenBank/DDBJ whole genome shotgun (WGS) entry which is preliminary data.</text>
</comment>
<evidence type="ECO:0000313" key="4">
    <source>
        <dbReference type="Proteomes" id="UP000238270"/>
    </source>
</evidence>
<organism evidence="3 4">
    <name type="scientific">Xanthomonas arboricola pv. populi</name>
    <dbReference type="NCBI Taxonomy" id="487823"/>
    <lineage>
        <taxon>Bacteria</taxon>
        <taxon>Pseudomonadati</taxon>
        <taxon>Pseudomonadota</taxon>
        <taxon>Gammaproteobacteria</taxon>
        <taxon>Lysobacterales</taxon>
        <taxon>Lysobacteraceae</taxon>
        <taxon>Xanthomonas</taxon>
    </lineage>
</organism>
<evidence type="ECO:0000256" key="2">
    <source>
        <dbReference type="SAM" id="SignalP"/>
    </source>
</evidence>
<gene>
    <name evidence="3" type="ORF">XaplCFBP3122_02680</name>
</gene>
<evidence type="ECO:0000313" key="3">
    <source>
        <dbReference type="EMBL" id="PPT78213.1"/>
    </source>
</evidence>
<dbReference type="Proteomes" id="UP000238270">
    <property type="component" value="Unassembled WGS sequence"/>
</dbReference>
<dbReference type="RefSeq" id="WP_104596555.1">
    <property type="nucleotide sequence ID" value="NZ_MIGV01000002.1"/>
</dbReference>
<proteinExistence type="predicted"/>
<keyword evidence="2" id="KW-0732">Signal</keyword>
<dbReference type="Pfam" id="PF11776">
    <property type="entry name" value="RcnB"/>
    <property type="match status" value="1"/>
</dbReference>
<dbReference type="EMBL" id="MIGV01000002">
    <property type="protein sequence ID" value="PPT78213.1"/>
    <property type="molecule type" value="Genomic_DNA"/>
</dbReference>
<dbReference type="Gene3D" id="3.10.450.160">
    <property type="entry name" value="inner membrane protein cigr"/>
    <property type="match status" value="1"/>
</dbReference>
<protein>
    <recommendedName>
        <fullName evidence="5">RcnB family protein</fullName>
    </recommendedName>
</protein>
<feature type="compositionally biased region" description="Basic and acidic residues" evidence="1">
    <location>
        <begin position="25"/>
        <end position="102"/>
    </location>
</feature>
<dbReference type="InterPro" id="IPR024572">
    <property type="entry name" value="RcnB"/>
</dbReference>
<name>A0A2S6Z8M8_9XANT</name>
<evidence type="ECO:0000256" key="1">
    <source>
        <dbReference type="SAM" id="MobiDB-lite"/>
    </source>
</evidence>
<feature type="region of interest" description="Disordered" evidence="1">
    <location>
        <begin position="21"/>
        <end position="113"/>
    </location>
</feature>
<accession>A0A2S6Z8M8</accession>
<feature type="signal peptide" evidence="2">
    <location>
        <begin position="1"/>
        <end position="21"/>
    </location>
</feature>
<sequence>MKRIIGSLMVVSLLTSGAAFAAPQQHDDRDRGAQHHDDRGTDRRDERRDDKHEDRRDDSHDDKHDDRRSAHNDDHRNDRRGPPYRRGERLAPDHRGTRVADYRKHHLHTPQRGHEWRRVDNNYVLIAVATGLIASVVAAR</sequence>
<reference evidence="3 4" key="1">
    <citation type="submission" date="2016-08" db="EMBL/GenBank/DDBJ databases">
        <title>Evolution of the type three secretion system and type three effector repertoires in Xanthomonas.</title>
        <authorList>
            <person name="Merda D."/>
            <person name="Briand M."/>
            <person name="Bosis E."/>
            <person name="Rousseau C."/>
            <person name="Portier P."/>
            <person name="Jacques M.-A."/>
            <person name="Fischer-Le Saux M."/>
        </authorList>
    </citation>
    <scope>NUCLEOTIDE SEQUENCE [LARGE SCALE GENOMIC DNA]</scope>
    <source>
        <strain evidence="3 4">CFBP 3122</strain>
    </source>
</reference>
<feature type="chain" id="PRO_5015733269" description="RcnB family protein" evidence="2">
    <location>
        <begin position="22"/>
        <end position="140"/>
    </location>
</feature>
<dbReference type="AlphaFoldDB" id="A0A2S6Z8M8"/>